<name>A0AAE0F1V2_9CHLO</name>
<reference evidence="2 3" key="1">
    <citation type="journal article" date="2015" name="Genome Biol. Evol.">
        <title>Comparative Genomics of a Bacterivorous Green Alga Reveals Evolutionary Causalities and Consequences of Phago-Mixotrophic Mode of Nutrition.</title>
        <authorList>
            <person name="Burns J.A."/>
            <person name="Paasch A."/>
            <person name="Narechania A."/>
            <person name="Kim E."/>
        </authorList>
    </citation>
    <scope>NUCLEOTIDE SEQUENCE [LARGE SCALE GENOMIC DNA]</scope>
    <source>
        <strain evidence="2 3">PLY_AMNH</strain>
    </source>
</reference>
<dbReference type="Proteomes" id="UP001190700">
    <property type="component" value="Unassembled WGS sequence"/>
</dbReference>
<accession>A0AAE0F1V2</accession>
<proteinExistence type="predicted"/>
<gene>
    <name evidence="2" type="ORF">CYMTET_41803</name>
</gene>
<feature type="region of interest" description="Disordered" evidence="1">
    <location>
        <begin position="73"/>
        <end position="93"/>
    </location>
</feature>
<evidence type="ECO:0000313" key="2">
    <source>
        <dbReference type="EMBL" id="KAK3248738.1"/>
    </source>
</evidence>
<comment type="caution">
    <text evidence="2">The sequence shown here is derived from an EMBL/GenBank/DDBJ whole genome shotgun (WGS) entry which is preliminary data.</text>
</comment>
<dbReference type="AlphaFoldDB" id="A0AAE0F1V2"/>
<evidence type="ECO:0000313" key="3">
    <source>
        <dbReference type="Proteomes" id="UP001190700"/>
    </source>
</evidence>
<sequence length="93" mass="9788">MHDIQATKQVRKLPGPKTAERKALDWNVFDHALTIEYDRSHKGHEVGDAPVETLASVQAPRALRVLAKEAQSCAPKTGDAAASSGALAAAASS</sequence>
<protein>
    <submittedName>
        <fullName evidence="2">Uncharacterized protein</fullName>
    </submittedName>
</protein>
<evidence type="ECO:0000256" key="1">
    <source>
        <dbReference type="SAM" id="MobiDB-lite"/>
    </source>
</evidence>
<organism evidence="2 3">
    <name type="scientific">Cymbomonas tetramitiformis</name>
    <dbReference type="NCBI Taxonomy" id="36881"/>
    <lineage>
        <taxon>Eukaryota</taxon>
        <taxon>Viridiplantae</taxon>
        <taxon>Chlorophyta</taxon>
        <taxon>Pyramimonadophyceae</taxon>
        <taxon>Pyramimonadales</taxon>
        <taxon>Pyramimonadaceae</taxon>
        <taxon>Cymbomonas</taxon>
    </lineage>
</organism>
<dbReference type="EMBL" id="LGRX02027818">
    <property type="protein sequence ID" value="KAK3248738.1"/>
    <property type="molecule type" value="Genomic_DNA"/>
</dbReference>
<keyword evidence="3" id="KW-1185">Reference proteome</keyword>
<feature type="compositionally biased region" description="Low complexity" evidence="1">
    <location>
        <begin position="80"/>
        <end position="93"/>
    </location>
</feature>